<evidence type="ECO:0000256" key="8">
    <source>
        <dbReference type="PIRSR" id="PIRSR001093-1"/>
    </source>
</evidence>
<accession>A0A4Q1BMH1</accession>
<dbReference type="EC" id="3.2.1.52" evidence="7"/>
<feature type="domain" description="Beta-hexosaminidase eukaryotic type N-terminal" evidence="12">
    <location>
        <begin position="44"/>
        <end position="188"/>
    </location>
</feature>
<dbReference type="InterPro" id="IPR015883">
    <property type="entry name" value="Glyco_hydro_20_cat"/>
</dbReference>
<dbReference type="GO" id="GO:0005975">
    <property type="term" value="P:carbohydrate metabolic process"/>
    <property type="evidence" value="ECO:0007669"/>
    <property type="project" value="InterPro"/>
</dbReference>
<comment type="catalytic activity">
    <reaction evidence="1 7">
        <text>Hydrolysis of terminal non-reducing N-acetyl-D-hexosamine residues in N-acetyl-beta-D-hexosaminides.</text>
        <dbReference type="EC" id="3.2.1.52"/>
    </reaction>
</comment>
<evidence type="ECO:0000313" key="13">
    <source>
        <dbReference type="EMBL" id="RXK39028.1"/>
    </source>
</evidence>
<feature type="signal peptide" evidence="10">
    <location>
        <begin position="1"/>
        <end position="20"/>
    </location>
</feature>
<evidence type="ECO:0000313" key="14">
    <source>
        <dbReference type="Proteomes" id="UP000289152"/>
    </source>
</evidence>
<reference evidence="13 14" key="1">
    <citation type="submission" date="2016-06" db="EMBL/GenBank/DDBJ databases">
        <title>Evolution of pathogenesis and genome organization in the Tremellales.</title>
        <authorList>
            <person name="Cuomo C."/>
            <person name="Litvintseva A."/>
            <person name="Heitman J."/>
            <person name="Chen Y."/>
            <person name="Sun S."/>
            <person name="Springer D."/>
            <person name="Dromer F."/>
            <person name="Young S."/>
            <person name="Zeng Q."/>
            <person name="Chapman S."/>
            <person name="Gujja S."/>
            <person name="Saif S."/>
            <person name="Birren B."/>
        </authorList>
    </citation>
    <scope>NUCLEOTIDE SEQUENCE [LARGE SCALE GENOMIC DNA]</scope>
    <source>
        <strain evidence="13 14">ATCC 28783</strain>
    </source>
</reference>
<evidence type="ECO:0000256" key="3">
    <source>
        <dbReference type="ARBA" id="ARBA00022729"/>
    </source>
</evidence>
<dbReference type="Pfam" id="PF14845">
    <property type="entry name" value="Glycohydro_20b2"/>
    <property type="match status" value="1"/>
</dbReference>
<evidence type="ECO:0000256" key="4">
    <source>
        <dbReference type="ARBA" id="ARBA00022801"/>
    </source>
</evidence>
<dbReference type="Gene3D" id="3.20.20.80">
    <property type="entry name" value="Glycosidases"/>
    <property type="match status" value="1"/>
</dbReference>
<protein>
    <recommendedName>
        <fullName evidence="7">Beta-hexosaminidase</fullName>
        <ecNumber evidence="7">3.2.1.52</ecNumber>
    </recommendedName>
</protein>
<dbReference type="STRING" id="5217.A0A4Q1BMH1"/>
<feature type="region of interest" description="Disordered" evidence="9">
    <location>
        <begin position="225"/>
        <end position="253"/>
    </location>
</feature>
<evidence type="ECO:0000256" key="9">
    <source>
        <dbReference type="SAM" id="MobiDB-lite"/>
    </source>
</evidence>
<dbReference type="SUPFAM" id="SSF51445">
    <property type="entry name" value="(Trans)glycosidases"/>
    <property type="match status" value="1"/>
</dbReference>
<evidence type="ECO:0000256" key="6">
    <source>
        <dbReference type="ARBA" id="ARBA00023295"/>
    </source>
</evidence>
<gene>
    <name evidence="13" type="ORF">M231_03758</name>
</gene>
<dbReference type="GO" id="GO:0004563">
    <property type="term" value="F:beta-N-acetylhexosaminidase activity"/>
    <property type="evidence" value="ECO:0007669"/>
    <property type="project" value="UniProtKB-EC"/>
</dbReference>
<dbReference type="SUPFAM" id="SSF55545">
    <property type="entry name" value="beta-N-acetylhexosaminidase-like domain"/>
    <property type="match status" value="1"/>
</dbReference>
<evidence type="ECO:0000259" key="11">
    <source>
        <dbReference type="Pfam" id="PF00728"/>
    </source>
</evidence>
<name>A0A4Q1BMH1_TREME</name>
<feature type="domain" description="Glycoside hydrolase family 20 catalytic" evidence="11">
    <location>
        <begin position="270"/>
        <end position="591"/>
    </location>
</feature>
<dbReference type="GO" id="GO:0030203">
    <property type="term" value="P:glycosaminoglycan metabolic process"/>
    <property type="evidence" value="ECO:0007669"/>
    <property type="project" value="TreeGrafter"/>
</dbReference>
<evidence type="ECO:0000256" key="2">
    <source>
        <dbReference type="ARBA" id="ARBA00006285"/>
    </source>
</evidence>
<dbReference type="GO" id="GO:0016020">
    <property type="term" value="C:membrane"/>
    <property type="evidence" value="ECO:0007669"/>
    <property type="project" value="TreeGrafter"/>
</dbReference>
<proteinExistence type="inferred from homology"/>
<feature type="compositionally biased region" description="Basic and acidic residues" evidence="9">
    <location>
        <begin position="233"/>
        <end position="243"/>
    </location>
</feature>
<dbReference type="InterPro" id="IPR029019">
    <property type="entry name" value="HEX_eukaryotic_N"/>
</dbReference>
<keyword evidence="4 7" id="KW-0378">Hydrolase</keyword>
<keyword evidence="5" id="KW-0325">Glycoprotein</keyword>
<keyword evidence="14" id="KW-1185">Reference proteome</keyword>
<dbReference type="InterPro" id="IPR029018">
    <property type="entry name" value="Hex-like_dom2"/>
</dbReference>
<dbReference type="Proteomes" id="UP000289152">
    <property type="component" value="Unassembled WGS sequence"/>
</dbReference>
<feature type="active site" description="Proton donor" evidence="8">
    <location>
        <position position="426"/>
    </location>
</feature>
<dbReference type="InterPro" id="IPR025705">
    <property type="entry name" value="Beta_hexosaminidase_sua/sub"/>
</dbReference>
<sequence length="636" mass="72012">MSLHLTILLVVISTLSYSLSLQLGENLISDQLNIVEPTTGKLNVWPLPTSFTTGTSILCLSNNFNISIPHDTPEDLTRAVERTRKRLHENTHRYLSVQRGEEFFRFKGCDSYLDTLQLLFTGQDGEKRNDMETRKRKRKSIMDQVNYPLEDRSELEGYNLTVSMDGKAKLVALGALGLFRGLSTFEQLFYYLPGSHPFSNITQIPLQREIYDEVENIRIPRQRDHLSFPQDIPRSDSDKRNMEEREEDGGSKGIHYAPFAPYQISDKPAFPWRSVLLDTSRHFIPLNLILKTLDTMALVKLNVFQWHITDSNSWPLQLNSFPELSSPWEPEVYTEAEVKEVIRYGGERGIDVILEIDTPGHTASIGTSHPEKIACLESAPWNKYANEPPTGQLRFALSEVAEWTAGLFEMIISLTRGRYFGTGGDEINVACMSEDPPTVARLKEMGWTLDDALDEFVNTTHSTVREAGATPLVWQEMVLDHGDLSSLKNDTIVAVWIQASDAQRVVEKGYRDCGQGSWIAQQGGGNSWCDPFKSWQRIYSFDPSLWVTPDKFDQVLGEGQTSLWTEQTDETNFESTLWPRAAALVEVFWTGGPYPLDSKVAMERMNDIRYRLVSLGISASPVQPHWCALRPGSCDA</sequence>
<dbReference type="VEuPathDB" id="FungiDB:TREMEDRAFT_34372"/>
<dbReference type="OrthoDB" id="428480at2759"/>
<keyword evidence="3 10" id="KW-0732">Signal</keyword>
<dbReference type="PRINTS" id="PR00738">
    <property type="entry name" value="GLHYDRLASE20"/>
</dbReference>
<evidence type="ECO:0000256" key="7">
    <source>
        <dbReference type="PIRNR" id="PIRNR001093"/>
    </source>
</evidence>
<dbReference type="InterPro" id="IPR017853">
    <property type="entry name" value="GH"/>
</dbReference>
<dbReference type="Gene3D" id="3.30.379.10">
    <property type="entry name" value="Chitobiase/beta-hexosaminidase domain 2-like"/>
    <property type="match status" value="1"/>
</dbReference>
<dbReference type="AlphaFoldDB" id="A0A4Q1BMH1"/>
<evidence type="ECO:0000256" key="1">
    <source>
        <dbReference type="ARBA" id="ARBA00001231"/>
    </source>
</evidence>
<keyword evidence="6 7" id="KW-0326">Glycosidase</keyword>
<dbReference type="PIRSF" id="PIRSF001093">
    <property type="entry name" value="B-hxosamndse_ab_euk"/>
    <property type="match status" value="1"/>
</dbReference>
<feature type="chain" id="PRO_5020671259" description="Beta-hexosaminidase" evidence="10">
    <location>
        <begin position="21"/>
        <end position="636"/>
    </location>
</feature>
<dbReference type="PANTHER" id="PTHR22600:SF26">
    <property type="entry name" value="BETA-N-ACETYLHEXOSAMINIDASE"/>
    <property type="match status" value="1"/>
</dbReference>
<dbReference type="EMBL" id="SDIL01000038">
    <property type="protein sequence ID" value="RXK39028.1"/>
    <property type="molecule type" value="Genomic_DNA"/>
</dbReference>
<evidence type="ECO:0000256" key="10">
    <source>
        <dbReference type="SAM" id="SignalP"/>
    </source>
</evidence>
<comment type="similarity">
    <text evidence="2 7">Belongs to the glycosyl hydrolase 20 family.</text>
</comment>
<dbReference type="PANTHER" id="PTHR22600">
    <property type="entry name" value="BETA-HEXOSAMINIDASE"/>
    <property type="match status" value="1"/>
</dbReference>
<organism evidence="13 14">
    <name type="scientific">Tremella mesenterica</name>
    <name type="common">Jelly fungus</name>
    <dbReference type="NCBI Taxonomy" id="5217"/>
    <lineage>
        <taxon>Eukaryota</taxon>
        <taxon>Fungi</taxon>
        <taxon>Dikarya</taxon>
        <taxon>Basidiomycota</taxon>
        <taxon>Agaricomycotina</taxon>
        <taxon>Tremellomycetes</taxon>
        <taxon>Tremellales</taxon>
        <taxon>Tremellaceae</taxon>
        <taxon>Tremella</taxon>
    </lineage>
</organism>
<evidence type="ECO:0000256" key="5">
    <source>
        <dbReference type="ARBA" id="ARBA00023180"/>
    </source>
</evidence>
<dbReference type="FunFam" id="3.20.20.80:FF:000063">
    <property type="entry name" value="Beta-hexosaminidase"/>
    <property type="match status" value="1"/>
</dbReference>
<evidence type="ECO:0000259" key="12">
    <source>
        <dbReference type="Pfam" id="PF14845"/>
    </source>
</evidence>
<dbReference type="InParanoid" id="A0A4Q1BMH1"/>
<dbReference type="Pfam" id="PF00728">
    <property type="entry name" value="Glyco_hydro_20"/>
    <property type="match status" value="1"/>
</dbReference>
<comment type="caution">
    <text evidence="13">The sequence shown here is derived from an EMBL/GenBank/DDBJ whole genome shotgun (WGS) entry which is preliminary data.</text>
</comment>